<name>A0A495SD79_9FLAO</name>
<gene>
    <name evidence="2" type="ORF">BCF58_2330</name>
</gene>
<keyword evidence="3" id="KW-1185">Reference proteome</keyword>
<organism evidence="2 3">
    <name type="scientific">Chryseobacterium defluvii</name>
    <dbReference type="NCBI Taxonomy" id="160396"/>
    <lineage>
        <taxon>Bacteria</taxon>
        <taxon>Pseudomonadati</taxon>
        <taxon>Bacteroidota</taxon>
        <taxon>Flavobacteriia</taxon>
        <taxon>Flavobacteriales</taxon>
        <taxon>Weeksellaceae</taxon>
        <taxon>Chryseobacterium group</taxon>
        <taxon>Chryseobacterium</taxon>
    </lineage>
</organism>
<evidence type="ECO:0000259" key="1">
    <source>
        <dbReference type="Pfam" id="PF03479"/>
    </source>
</evidence>
<dbReference type="RefSeq" id="WP_121461909.1">
    <property type="nucleotide sequence ID" value="NZ_RBXB01000002.1"/>
</dbReference>
<dbReference type="EMBL" id="RBXB01000002">
    <property type="protein sequence ID" value="RKS98190.1"/>
    <property type="molecule type" value="Genomic_DNA"/>
</dbReference>
<dbReference type="AlphaFoldDB" id="A0A495SD79"/>
<dbReference type="SUPFAM" id="SSF117856">
    <property type="entry name" value="AF0104/ALDC/Ptd012-like"/>
    <property type="match status" value="1"/>
</dbReference>
<dbReference type="Pfam" id="PF03479">
    <property type="entry name" value="PCC"/>
    <property type="match status" value="1"/>
</dbReference>
<dbReference type="GO" id="GO:0003677">
    <property type="term" value="F:DNA binding"/>
    <property type="evidence" value="ECO:0007669"/>
    <property type="project" value="UniProtKB-KW"/>
</dbReference>
<evidence type="ECO:0000313" key="3">
    <source>
        <dbReference type="Proteomes" id="UP000272428"/>
    </source>
</evidence>
<dbReference type="Gene3D" id="3.30.1330.80">
    <property type="entry name" value="Hypothetical protein, similar to alpha- acetolactate decarboxylase, domain 2"/>
    <property type="match status" value="1"/>
</dbReference>
<reference evidence="2 3" key="1">
    <citation type="submission" date="2018-10" db="EMBL/GenBank/DDBJ databases">
        <title>Genomic Encyclopedia of Archaeal and Bacterial Type Strains, Phase II (KMG-II): from individual species to whole genera.</title>
        <authorList>
            <person name="Goeker M."/>
        </authorList>
    </citation>
    <scope>NUCLEOTIDE SEQUENCE [LARGE SCALE GENOMIC DNA]</scope>
    <source>
        <strain evidence="2 3">DSM 14219</strain>
    </source>
</reference>
<sequence length="147" mass="16961">MNVQILQGRYWNAKKIENVYIVTINEGVSVITGLTHFIMDQKIVTGNISGAAIANHMMMHFFNPHKKCNEYGEFSDQSEIINILGSFFMIREELKLSLDMVLKKEKHTTLSCSLLEARINGMNNFFIFPAGRQVPFKNQFLDIQNWN</sequence>
<accession>A0A495SD79</accession>
<evidence type="ECO:0000313" key="2">
    <source>
        <dbReference type="EMBL" id="RKS98190.1"/>
    </source>
</evidence>
<dbReference type="InterPro" id="IPR005175">
    <property type="entry name" value="PPC_dom"/>
</dbReference>
<protein>
    <submittedName>
        <fullName evidence="2">Putative DNA-binding protein with PD1-like motif</fullName>
    </submittedName>
</protein>
<proteinExistence type="predicted"/>
<feature type="domain" description="PPC" evidence="1">
    <location>
        <begin position="19"/>
        <end position="117"/>
    </location>
</feature>
<dbReference type="OrthoDB" id="9798999at2"/>
<dbReference type="Proteomes" id="UP000272428">
    <property type="component" value="Unassembled WGS sequence"/>
</dbReference>
<comment type="caution">
    <text evidence="2">The sequence shown here is derived from an EMBL/GenBank/DDBJ whole genome shotgun (WGS) entry which is preliminary data.</text>
</comment>
<keyword evidence="2" id="KW-0238">DNA-binding</keyword>